<keyword evidence="1" id="KW-0812">Transmembrane</keyword>
<comment type="subcellular location">
    <subcellularLocation>
        <location evidence="1">Cell inner membrane</location>
        <topology evidence="1">Multi-pass membrane protein</topology>
    </subcellularLocation>
</comment>
<evidence type="ECO:0000313" key="2">
    <source>
        <dbReference type="EMBL" id="ANJ68468.1"/>
    </source>
</evidence>
<organism evidence="2 3">
    <name type="scientific">Halothiobacillus diazotrophicus</name>
    <dbReference type="NCBI Taxonomy" id="1860122"/>
    <lineage>
        <taxon>Bacteria</taxon>
        <taxon>Pseudomonadati</taxon>
        <taxon>Pseudomonadota</taxon>
        <taxon>Gammaproteobacteria</taxon>
        <taxon>Chromatiales</taxon>
        <taxon>Halothiobacillaceae</taxon>
        <taxon>Halothiobacillus</taxon>
    </lineage>
</organism>
<dbReference type="InterPro" id="IPR003453">
    <property type="entry name" value="ABC_MlaE_roteobac"/>
</dbReference>
<dbReference type="AlphaFoldDB" id="A0A191ZKU4"/>
<proteinExistence type="inferred from homology"/>
<feature type="transmembrane region" description="Helical" evidence="1">
    <location>
        <begin position="338"/>
        <end position="356"/>
    </location>
</feature>
<dbReference type="PANTHER" id="PTHR30188:SF3">
    <property type="entry name" value="ABC TRANSPORTER PERMEASE"/>
    <property type="match status" value="1"/>
</dbReference>
<dbReference type="PANTHER" id="PTHR30188">
    <property type="entry name" value="ABC TRANSPORTER PERMEASE PROTEIN-RELATED"/>
    <property type="match status" value="1"/>
</dbReference>
<feature type="transmembrane region" description="Helical" evidence="1">
    <location>
        <begin position="264"/>
        <end position="283"/>
    </location>
</feature>
<dbReference type="Proteomes" id="UP000078596">
    <property type="component" value="Chromosome"/>
</dbReference>
<dbReference type="Pfam" id="PF02405">
    <property type="entry name" value="MlaE"/>
    <property type="match status" value="1"/>
</dbReference>
<evidence type="ECO:0000313" key="3">
    <source>
        <dbReference type="Proteomes" id="UP000078596"/>
    </source>
</evidence>
<dbReference type="EMBL" id="CP016027">
    <property type="protein sequence ID" value="ANJ68468.1"/>
    <property type="molecule type" value="Genomic_DNA"/>
</dbReference>
<dbReference type="STRING" id="1860122.A9404_11890"/>
<gene>
    <name evidence="2" type="ORF">A9404_11890</name>
</gene>
<accession>A0A191ZKU4</accession>
<name>A0A191ZKU4_9GAMM</name>
<reference evidence="2 3" key="1">
    <citation type="submission" date="2016-06" db="EMBL/GenBank/DDBJ databases">
        <title>Insight into the functional genes involving in sulfur oxidation in Pearl River water.</title>
        <authorList>
            <person name="Luo J."/>
            <person name="Tan X."/>
            <person name="Lin W."/>
        </authorList>
    </citation>
    <scope>NUCLEOTIDE SEQUENCE [LARGE SCALE GENOMIC DNA]</scope>
    <source>
        <strain evidence="2 3">LS2</strain>
    </source>
</reference>
<keyword evidence="1" id="KW-1003">Cell membrane</keyword>
<keyword evidence="1" id="KW-1133">Transmembrane helix</keyword>
<protein>
    <submittedName>
        <fullName evidence="2">ABC transporter permease</fullName>
    </submittedName>
</protein>
<feature type="transmembrane region" description="Helical" evidence="1">
    <location>
        <begin position="239"/>
        <end position="258"/>
    </location>
</feature>
<dbReference type="GO" id="GO:0005548">
    <property type="term" value="F:phospholipid transporter activity"/>
    <property type="evidence" value="ECO:0007669"/>
    <property type="project" value="TreeGrafter"/>
</dbReference>
<sequence>METESAVLTLSGAWTVHNLQHVPALKMPEARTIRLQSAFSGFDSSAAMVIARWLHQWRAAGIAVDVSSLPEQERTLLGLLDARLVDEPPERTRRASWLVRVGQGAMGQVDEATSFLRFLGELFWRGVPLLLMFWRIRWSAVLTEIDAAGVRALGIVGLLSFMIGMVMAYQGGATLSNYGANILLVNLVGILTLREMGPLLAAIIVAGRTGSSYTAQLGTMRITEEIDALRALGVPPFEILVFPKVVALILTLPLLSIFADLMGLLGGAVVANYGYGVSFAVYFERIPVVIGVSTLWLGLIKAPVFAIVIALIGCMQGLRVRGSAAEVGRATTVSVVQAIFMVIVIDAGFSVLYNLLGY</sequence>
<dbReference type="KEGG" id="haz:A9404_11890"/>
<keyword evidence="3" id="KW-1185">Reference proteome</keyword>
<dbReference type="NCBIfam" id="TIGR00056">
    <property type="entry name" value="MlaE family lipid ABC transporter permease subunit"/>
    <property type="match status" value="1"/>
</dbReference>
<keyword evidence="1" id="KW-0997">Cell inner membrane</keyword>
<evidence type="ECO:0000256" key="1">
    <source>
        <dbReference type="RuleBase" id="RU362044"/>
    </source>
</evidence>
<dbReference type="GO" id="GO:0043190">
    <property type="term" value="C:ATP-binding cassette (ABC) transporter complex"/>
    <property type="evidence" value="ECO:0007669"/>
    <property type="project" value="InterPro"/>
</dbReference>
<dbReference type="InterPro" id="IPR030802">
    <property type="entry name" value="Permease_MalE"/>
</dbReference>
<keyword evidence="1" id="KW-0472">Membrane</keyword>
<feature type="transmembrane region" description="Helical" evidence="1">
    <location>
        <begin position="295"/>
        <end position="318"/>
    </location>
</feature>
<comment type="similarity">
    <text evidence="1">Belongs to the MlaE permease family.</text>
</comment>
<feature type="transmembrane region" description="Helical" evidence="1">
    <location>
        <begin position="148"/>
        <end position="169"/>
    </location>
</feature>